<comment type="caution">
    <text evidence="2">The sequence shown here is derived from an EMBL/GenBank/DDBJ whole genome shotgun (WGS) entry which is preliminary data.</text>
</comment>
<feature type="region of interest" description="Disordered" evidence="1">
    <location>
        <begin position="64"/>
        <end position="216"/>
    </location>
</feature>
<feature type="compositionally biased region" description="Low complexity" evidence="1">
    <location>
        <begin position="67"/>
        <end position="100"/>
    </location>
</feature>
<evidence type="ECO:0000313" key="2">
    <source>
        <dbReference type="EMBL" id="THG98425.1"/>
    </source>
</evidence>
<sequence length="533" mass="57777">MSDSSTPSIARGTRSKASLASRSDQPKGAEDSSVNGVVRTSLDTERSSVINAASEVLVASTVAQTTSPAAPESLSAPPESLSAPPEALSSLPELLSAPSSLPDPPKCLPAPLSLPAPPESLSGPPQSWPARPSTPTGTSCMQAPQTPKRLSPECMYPTPSATPVAKSECSASANSSPSTPSTSSALSTPSTPSTPSAPSTPSCAYSSGSRAPQPGVIWVPCTPEEVAETTMDKMLFYRHHLLRSGTYLGDPDFDPIEKLAWVKVGRTGVLCTKEEAAEYSMEFNTFKADQENVARPDPPSGVSLGGVYSIEHSRFYFNPDGNWYKDNKFNEQYSDAKATCLLKAANHPIFRDDFPTIERNLSKIVHMARNGANRELRGMYGVTEMGKSLLKLRHELFELQSKPLPIVEGPKDGEFTIAGWPAKKRDARTALLGMKETHRVNPMPAYDEYRVQMLPSRYEVGLKGADAQVHFRMQHWAIGSGENITSDTIVCDLHNLRVVIPPRAKMQPRTPSKRISTTDPFTPEYIPKRLRTQ</sequence>
<dbReference type="EMBL" id="SGPJ01000120">
    <property type="protein sequence ID" value="THG98425.1"/>
    <property type="molecule type" value="Genomic_DNA"/>
</dbReference>
<reference evidence="2 3" key="1">
    <citation type="submission" date="2019-02" db="EMBL/GenBank/DDBJ databases">
        <title>Genome sequencing of the rare red list fungi Phlebia centrifuga.</title>
        <authorList>
            <person name="Buettner E."/>
            <person name="Kellner H."/>
        </authorList>
    </citation>
    <scope>NUCLEOTIDE SEQUENCE [LARGE SCALE GENOMIC DNA]</scope>
    <source>
        <strain evidence="2 3">DSM 108282</strain>
    </source>
</reference>
<proteinExistence type="predicted"/>
<feature type="region of interest" description="Disordered" evidence="1">
    <location>
        <begin position="502"/>
        <end position="533"/>
    </location>
</feature>
<organism evidence="2 3">
    <name type="scientific">Hermanssonia centrifuga</name>
    <dbReference type="NCBI Taxonomy" id="98765"/>
    <lineage>
        <taxon>Eukaryota</taxon>
        <taxon>Fungi</taxon>
        <taxon>Dikarya</taxon>
        <taxon>Basidiomycota</taxon>
        <taxon>Agaricomycotina</taxon>
        <taxon>Agaricomycetes</taxon>
        <taxon>Polyporales</taxon>
        <taxon>Meruliaceae</taxon>
        <taxon>Hermanssonia</taxon>
    </lineage>
</organism>
<evidence type="ECO:0000256" key="1">
    <source>
        <dbReference type="SAM" id="MobiDB-lite"/>
    </source>
</evidence>
<protein>
    <submittedName>
        <fullName evidence="2">Uncharacterized protein</fullName>
    </submittedName>
</protein>
<feature type="compositionally biased region" description="Polar residues" evidence="1">
    <location>
        <begin position="133"/>
        <end position="145"/>
    </location>
</feature>
<name>A0A4S4KJ74_9APHY</name>
<feature type="compositionally biased region" description="Polar residues" evidence="1">
    <location>
        <begin position="509"/>
        <end position="520"/>
    </location>
</feature>
<accession>A0A4S4KJ74</accession>
<dbReference type="Proteomes" id="UP000309038">
    <property type="component" value="Unassembled WGS sequence"/>
</dbReference>
<dbReference type="AlphaFoldDB" id="A0A4S4KJ74"/>
<evidence type="ECO:0000313" key="3">
    <source>
        <dbReference type="Proteomes" id="UP000309038"/>
    </source>
</evidence>
<feature type="compositionally biased region" description="Low complexity" evidence="1">
    <location>
        <begin position="170"/>
        <end position="207"/>
    </location>
</feature>
<feature type="region of interest" description="Disordered" evidence="1">
    <location>
        <begin position="1"/>
        <end position="40"/>
    </location>
</feature>
<keyword evidence="3" id="KW-1185">Reference proteome</keyword>
<feature type="compositionally biased region" description="Pro residues" evidence="1">
    <location>
        <begin position="101"/>
        <end position="118"/>
    </location>
</feature>
<gene>
    <name evidence="2" type="ORF">EW026_g3761</name>
</gene>